<evidence type="ECO:0000313" key="3">
    <source>
        <dbReference type="EMBL" id="MDE5420053.1"/>
    </source>
</evidence>
<comment type="caution">
    <text evidence="3">The sequence shown here is derived from an EMBL/GenBank/DDBJ whole genome shotgun (WGS) entry which is preliminary data.</text>
</comment>
<evidence type="ECO:0000259" key="1">
    <source>
        <dbReference type="Pfam" id="PF00534"/>
    </source>
</evidence>
<dbReference type="InterPro" id="IPR028098">
    <property type="entry name" value="Glyco_trans_4-like_N"/>
</dbReference>
<dbReference type="InterPro" id="IPR001296">
    <property type="entry name" value="Glyco_trans_1"/>
</dbReference>
<evidence type="ECO:0000313" key="4">
    <source>
        <dbReference type="Proteomes" id="UP001528920"/>
    </source>
</evidence>
<dbReference type="Gene3D" id="3.40.50.2000">
    <property type="entry name" value="Glycogen Phosphorylase B"/>
    <property type="match status" value="2"/>
</dbReference>
<organism evidence="3 4">
    <name type="scientific">Paralabilibaculum antarcticum</name>
    <dbReference type="NCBI Taxonomy" id="2912572"/>
    <lineage>
        <taxon>Bacteria</taxon>
        <taxon>Pseudomonadati</taxon>
        <taxon>Bacteroidota</taxon>
        <taxon>Bacteroidia</taxon>
        <taxon>Marinilabiliales</taxon>
        <taxon>Marinifilaceae</taxon>
        <taxon>Paralabilibaculum</taxon>
    </lineage>
</organism>
<feature type="domain" description="Glycosyl transferase family 1" evidence="1">
    <location>
        <begin position="246"/>
        <end position="405"/>
    </location>
</feature>
<dbReference type="PROSITE" id="PS51257">
    <property type="entry name" value="PROKAR_LIPOPROTEIN"/>
    <property type="match status" value="1"/>
</dbReference>
<sequence>MKVLMFGWEFPPHISGGLGTACYGLTRGLAKIDDLDIIFVVPKAHGDEDQSKMKLVGANGVSIEQVQTHIENFKTQHTYLEVESQLIPYNDPDEYYTFRSQDLYGQNKFFKVDKEGKLEFSGKYGANLIEEIYKYAYVASTIADNHEHDVIHAHDWLCYPAGIAAKEVSGKPLVIHVHATDFDRSGGNVNPKVFEIEKKGMDAADQIIAVSNLTRNIVIEKYGQDPAKVKTVYNAVEPVTIEEKLKVKKGVKEKVVTFLGRITMQKGPEYFVEAAYEVLKRTEDVRFVMAGSGDMLEKMVERAAQLGISDKFHFTGFLKGDDVFQMFLLSDVYVMPSVSEPFGISPLEAMQSNVPVIISKQSGVSEILTHAVKVDYWDIDAMADAIYGIVKYDALANVFKEEGKEEVDNLKWANAALNVHDVYTSAIELFEPSLKN</sequence>
<feature type="domain" description="Glycosyltransferase subfamily 4-like N-terminal" evidence="2">
    <location>
        <begin position="139"/>
        <end position="237"/>
    </location>
</feature>
<accession>A0ABT5VXA7</accession>
<dbReference type="PANTHER" id="PTHR45947">
    <property type="entry name" value="SULFOQUINOVOSYL TRANSFERASE SQD2"/>
    <property type="match status" value="1"/>
</dbReference>
<proteinExistence type="predicted"/>
<dbReference type="Proteomes" id="UP001528920">
    <property type="component" value="Unassembled WGS sequence"/>
</dbReference>
<dbReference type="Pfam" id="PF13439">
    <property type="entry name" value="Glyco_transf_4"/>
    <property type="match status" value="1"/>
</dbReference>
<dbReference type="EMBL" id="JAKJSC010000007">
    <property type="protein sequence ID" value="MDE5420053.1"/>
    <property type="molecule type" value="Genomic_DNA"/>
</dbReference>
<name>A0ABT5VXA7_9BACT</name>
<dbReference type="InterPro" id="IPR050194">
    <property type="entry name" value="Glycosyltransferase_grp1"/>
</dbReference>
<reference evidence="3 4" key="1">
    <citation type="submission" date="2022-01" db="EMBL/GenBank/DDBJ databases">
        <title>Labilibaculum sp. nov, a marine bacterium isolated from Antarctica.</title>
        <authorList>
            <person name="Dai W."/>
        </authorList>
    </citation>
    <scope>NUCLEOTIDE SEQUENCE [LARGE SCALE GENOMIC DNA]</scope>
    <source>
        <strain evidence="3 4">DW002</strain>
    </source>
</reference>
<protein>
    <submittedName>
        <fullName evidence="3">Glycosyltransferase family 4 protein</fullName>
    </submittedName>
</protein>
<dbReference type="SUPFAM" id="SSF53756">
    <property type="entry name" value="UDP-Glycosyltransferase/glycogen phosphorylase"/>
    <property type="match status" value="1"/>
</dbReference>
<dbReference type="CDD" id="cd03801">
    <property type="entry name" value="GT4_PimA-like"/>
    <property type="match status" value="1"/>
</dbReference>
<dbReference type="RefSeq" id="WP_275111384.1">
    <property type="nucleotide sequence ID" value="NZ_JAKJSC010000007.1"/>
</dbReference>
<evidence type="ECO:0000259" key="2">
    <source>
        <dbReference type="Pfam" id="PF13439"/>
    </source>
</evidence>
<dbReference type="Pfam" id="PF00534">
    <property type="entry name" value="Glycos_transf_1"/>
    <property type="match status" value="1"/>
</dbReference>
<dbReference type="PANTHER" id="PTHR45947:SF3">
    <property type="entry name" value="SULFOQUINOVOSYL TRANSFERASE SQD2"/>
    <property type="match status" value="1"/>
</dbReference>
<keyword evidence="4" id="KW-1185">Reference proteome</keyword>
<gene>
    <name evidence="3" type="ORF">L3049_18845</name>
</gene>